<sequence length="268" mass="29829">MSKRTRSRRDFSFAPFQATFSRSFCARVTERLSGDVYLMRDAEQLSVLYQAVDFVQNESLSALASGFNPEDGTCSVLLVDYGQRVTCQCFAVYDIHEQLEIDKEYLVSITAQAGDGICRGRIKHTPQGVTSNRHQQHEDDESDAEDTGHSPEHDDLSSHMMKAVAAIEKASQDGALPNNPYANFLPANFRPTYGHAPGCIAGGNPFAVPLACHPLEPNPRTCSLEHVLPHPAELGYRSAEANFRLYPPENNVQFNPYWAQQPLQAWLV</sequence>
<dbReference type="Proteomes" id="UP000271098">
    <property type="component" value="Unassembled WGS sequence"/>
</dbReference>
<keyword evidence="3" id="KW-1185">Reference proteome</keyword>
<feature type="region of interest" description="Disordered" evidence="1">
    <location>
        <begin position="122"/>
        <end position="156"/>
    </location>
</feature>
<gene>
    <name evidence="2" type="ORF">GPUH_LOCUS12534</name>
</gene>
<name>A0A183DUZ3_9BILA</name>
<evidence type="ECO:0000313" key="2">
    <source>
        <dbReference type="EMBL" id="VDN20624.1"/>
    </source>
</evidence>
<dbReference type="WBParaSite" id="GPUH_0001254801-mRNA-1">
    <property type="protein sequence ID" value="GPUH_0001254801-mRNA-1"/>
    <property type="gene ID" value="GPUH_0001254801"/>
</dbReference>
<dbReference type="OrthoDB" id="5841823at2759"/>
<protein>
    <submittedName>
        <fullName evidence="4">PID domain-containing protein</fullName>
    </submittedName>
</protein>
<feature type="compositionally biased region" description="Basic and acidic residues" evidence="1">
    <location>
        <begin position="146"/>
        <end position="156"/>
    </location>
</feature>
<proteinExistence type="predicted"/>
<accession>A0A183DUZ3</accession>
<dbReference type="AlphaFoldDB" id="A0A183DUZ3"/>
<reference evidence="2 3" key="2">
    <citation type="submission" date="2018-11" db="EMBL/GenBank/DDBJ databases">
        <authorList>
            <consortium name="Pathogen Informatics"/>
        </authorList>
    </citation>
    <scope>NUCLEOTIDE SEQUENCE [LARGE SCALE GENOMIC DNA]</scope>
</reference>
<organism evidence="4">
    <name type="scientific">Gongylonema pulchrum</name>
    <dbReference type="NCBI Taxonomy" id="637853"/>
    <lineage>
        <taxon>Eukaryota</taxon>
        <taxon>Metazoa</taxon>
        <taxon>Ecdysozoa</taxon>
        <taxon>Nematoda</taxon>
        <taxon>Chromadorea</taxon>
        <taxon>Rhabditida</taxon>
        <taxon>Spirurina</taxon>
        <taxon>Spiruromorpha</taxon>
        <taxon>Spiruroidea</taxon>
        <taxon>Gongylonematidae</taxon>
        <taxon>Gongylonema</taxon>
    </lineage>
</organism>
<dbReference type="EMBL" id="UYRT01079394">
    <property type="protein sequence ID" value="VDN20624.1"/>
    <property type="molecule type" value="Genomic_DNA"/>
</dbReference>
<evidence type="ECO:0000313" key="3">
    <source>
        <dbReference type="Proteomes" id="UP000271098"/>
    </source>
</evidence>
<evidence type="ECO:0000313" key="4">
    <source>
        <dbReference type="WBParaSite" id="GPUH_0001254801-mRNA-1"/>
    </source>
</evidence>
<evidence type="ECO:0000256" key="1">
    <source>
        <dbReference type="SAM" id="MobiDB-lite"/>
    </source>
</evidence>
<reference evidence="4" key="1">
    <citation type="submission" date="2016-06" db="UniProtKB">
        <authorList>
            <consortium name="WormBaseParasite"/>
        </authorList>
    </citation>
    <scope>IDENTIFICATION</scope>
</reference>